<proteinExistence type="predicted"/>
<sequence>MGSLAEEARLLLGVLTDLARGGDGAAAGGDAQDRPGPRPGPAEGSGDGSGDGPGDGGSTGPGQHQCLGWCPVCRGADLARHVTPEVRAHLAQAGSSLLAAAVGLLAGQADPGHPEASRTSPGDGDPTPAGHNAEGAGEGRADRAADPAPGHDPHDGAPLEEEQ</sequence>
<evidence type="ECO:0000313" key="3">
    <source>
        <dbReference type="Proteomes" id="UP001139485"/>
    </source>
</evidence>
<feature type="region of interest" description="Disordered" evidence="1">
    <location>
        <begin position="106"/>
        <end position="163"/>
    </location>
</feature>
<reference evidence="2" key="1">
    <citation type="submission" date="2022-05" db="EMBL/GenBank/DDBJ databases">
        <authorList>
            <person name="Tuo L."/>
        </authorList>
    </citation>
    <scope>NUCLEOTIDE SEQUENCE</scope>
    <source>
        <strain evidence="2">BSK12Z-4</strain>
    </source>
</reference>
<feature type="region of interest" description="Disordered" evidence="1">
    <location>
        <begin position="20"/>
        <end position="69"/>
    </location>
</feature>
<dbReference type="RefSeq" id="WP_250828028.1">
    <property type="nucleotide sequence ID" value="NZ_JAMOIL010000021.1"/>
</dbReference>
<accession>A0A9X2DBT3</accession>
<dbReference type="Proteomes" id="UP001139485">
    <property type="component" value="Unassembled WGS sequence"/>
</dbReference>
<comment type="caution">
    <text evidence="2">The sequence shown here is derived from an EMBL/GenBank/DDBJ whole genome shotgun (WGS) entry which is preliminary data.</text>
</comment>
<evidence type="ECO:0000313" key="2">
    <source>
        <dbReference type="EMBL" id="MCM0621659.1"/>
    </source>
</evidence>
<evidence type="ECO:0000256" key="1">
    <source>
        <dbReference type="SAM" id="MobiDB-lite"/>
    </source>
</evidence>
<organism evidence="2 3">
    <name type="scientific">Nocardioides bruguierae</name>
    <dbReference type="NCBI Taxonomy" id="2945102"/>
    <lineage>
        <taxon>Bacteria</taxon>
        <taxon>Bacillati</taxon>
        <taxon>Actinomycetota</taxon>
        <taxon>Actinomycetes</taxon>
        <taxon>Propionibacteriales</taxon>
        <taxon>Nocardioidaceae</taxon>
        <taxon>Nocardioides</taxon>
    </lineage>
</organism>
<gene>
    <name evidence="2" type="ORF">M8330_15300</name>
</gene>
<feature type="compositionally biased region" description="Gly residues" evidence="1">
    <location>
        <begin position="43"/>
        <end position="60"/>
    </location>
</feature>
<feature type="compositionally biased region" description="Basic and acidic residues" evidence="1">
    <location>
        <begin position="137"/>
        <end position="157"/>
    </location>
</feature>
<dbReference type="AlphaFoldDB" id="A0A9X2DBT3"/>
<keyword evidence="3" id="KW-1185">Reference proteome</keyword>
<name>A0A9X2DBT3_9ACTN</name>
<dbReference type="EMBL" id="JAMOIL010000021">
    <property type="protein sequence ID" value="MCM0621659.1"/>
    <property type="molecule type" value="Genomic_DNA"/>
</dbReference>
<protein>
    <submittedName>
        <fullName evidence="2">Uncharacterized protein</fullName>
    </submittedName>
</protein>